<keyword evidence="12" id="KW-1185">Reference proteome</keyword>
<dbReference type="InterPro" id="IPR001173">
    <property type="entry name" value="Glyco_trans_2-like"/>
</dbReference>
<comment type="cofactor">
    <cofactor evidence="1">
        <name>Mg(2+)</name>
        <dbReference type="ChEBI" id="CHEBI:18420"/>
    </cofactor>
</comment>
<evidence type="ECO:0000256" key="9">
    <source>
        <dbReference type="ARBA" id="ARBA00048997"/>
    </source>
</evidence>
<evidence type="ECO:0000256" key="6">
    <source>
        <dbReference type="ARBA" id="ARBA00039022"/>
    </source>
</evidence>
<evidence type="ECO:0000256" key="4">
    <source>
        <dbReference type="ARBA" id="ARBA00022679"/>
    </source>
</evidence>
<keyword evidence="4" id="KW-0808">Transferase</keyword>
<dbReference type="CDD" id="cd04179">
    <property type="entry name" value="DPM_DPG-synthase_like"/>
    <property type="match status" value="1"/>
</dbReference>
<dbReference type="SUPFAM" id="SSF53448">
    <property type="entry name" value="Nucleotide-diphospho-sugar transferases"/>
    <property type="match status" value="1"/>
</dbReference>
<keyword evidence="5" id="KW-0460">Magnesium</keyword>
<dbReference type="PANTHER" id="PTHR48090:SF10">
    <property type="entry name" value="GLUCOSYL-3-PHOSPHOGLYCERATE SYNTHASE"/>
    <property type="match status" value="1"/>
</dbReference>
<comment type="catalytic activity">
    <reaction evidence="9">
        <text>an NDP-alpha-D-glucose + (2R)-3-phosphoglycerate = (2R)-2-O-(alpha-D-glucopyranosyl)-3-phospho-glycerate + a ribonucleoside 5'-diphosphate + H(+)</text>
        <dbReference type="Rhea" id="RHEA:47244"/>
        <dbReference type="ChEBI" id="CHEBI:15378"/>
        <dbReference type="ChEBI" id="CHEBI:57930"/>
        <dbReference type="ChEBI" id="CHEBI:58272"/>
        <dbReference type="ChEBI" id="CHEBI:62600"/>
        <dbReference type="ChEBI" id="CHEBI:76533"/>
        <dbReference type="EC" id="2.4.1.266"/>
    </reaction>
    <physiologicalReaction direction="left-to-right" evidence="9">
        <dbReference type="Rhea" id="RHEA:47245"/>
    </physiologicalReaction>
</comment>
<dbReference type="EC" id="2.4.1.266" evidence="6"/>
<evidence type="ECO:0000256" key="3">
    <source>
        <dbReference type="ARBA" id="ARBA00022676"/>
    </source>
</evidence>
<dbReference type="Pfam" id="PF00535">
    <property type="entry name" value="Glycos_transf_2"/>
    <property type="match status" value="1"/>
</dbReference>
<dbReference type="Gene3D" id="3.90.550.10">
    <property type="entry name" value="Spore Coat Polysaccharide Biosynthesis Protein SpsA, Chain A"/>
    <property type="match status" value="1"/>
</dbReference>
<comment type="similarity">
    <text evidence="2">Belongs to the glycosyltransferase 2 family.</text>
</comment>
<proteinExistence type="inferred from homology"/>
<dbReference type="InterPro" id="IPR029044">
    <property type="entry name" value="Nucleotide-diphossugar_trans"/>
</dbReference>
<dbReference type="InterPro" id="IPR050256">
    <property type="entry name" value="Glycosyltransferase_2"/>
</dbReference>
<comment type="caution">
    <text evidence="11">The sequence shown here is derived from an EMBL/GenBank/DDBJ whole genome shotgun (WGS) entry which is preliminary data.</text>
</comment>
<accession>A0ABV9Q4N5</accession>
<dbReference type="EMBL" id="JBHSHC010000112">
    <property type="protein sequence ID" value="MFC4768824.1"/>
    <property type="molecule type" value="Genomic_DNA"/>
</dbReference>
<evidence type="ECO:0000256" key="8">
    <source>
        <dbReference type="ARBA" id="ARBA00048689"/>
    </source>
</evidence>
<evidence type="ECO:0000313" key="11">
    <source>
        <dbReference type="EMBL" id="MFC4768824.1"/>
    </source>
</evidence>
<evidence type="ECO:0000256" key="1">
    <source>
        <dbReference type="ARBA" id="ARBA00001946"/>
    </source>
</evidence>
<evidence type="ECO:0000256" key="5">
    <source>
        <dbReference type="ARBA" id="ARBA00022842"/>
    </source>
</evidence>
<evidence type="ECO:0000313" key="12">
    <source>
        <dbReference type="Proteomes" id="UP001596002"/>
    </source>
</evidence>
<reference evidence="12" key="1">
    <citation type="journal article" date="2019" name="Int. J. Syst. Evol. Microbiol.">
        <title>The Global Catalogue of Microorganisms (GCM) 10K type strain sequencing project: providing services to taxonomists for standard genome sequencing and annotation.</title>
        <authorList>
            <consortium name="The Broad Institute Genomics Platform"/>
            <consortium name="The Broad Institute Genome Sequencing Center for Infectious Disease"/>
            <person name="Wu L."/>
            <person name="Ma J."/>
        </authorList>
    </citation>
    <scope>NUCLEOTIDE SEQUENCE [LARGE SCALE GENOMIC DNA]</scope>
    <source>
        <strain evidence="12">WYCCWR 12678</strain>
    </source>
</reference>
<sequence length="207" mass="22836">MNTLIIPAYNEAANLPHVLCVVKDMDCFYEIIVVDDGSSDQTAEVANSFGVRVIRLEQNQGKGGAIAAGLRASETPFLTLLDADLIGLQPHHVEALGQPVLNGEAAMSMGIFSSGRFRTDWAQKIAPSITGQRVLRRELLESMPALETTRFGVDLAMTNHAKRLRLPVVEVILHDLTQRMKEEKLGLARGVAARLKMYWEIMRVIGK</sequence>
<evidence type="ECO:0000256" key="2">
    <source>
        <dbReference type="ARBA" id="ARBA00006739"/>
    </source>
</evidence>
<name>A0ABV9Q4N5_9BACL</name>
<dbReference type="Proteomes" id="UP001596002">
    <property type="component" value="Unassembled WGS sequence"/>
</dbReference>
<evidence type="ECO:0000259" key="10">
    <source>
        <dbReference type="Pfam" id="PF00535"/>
    </source>
</evidence>
<gene>
    <name evidence="11" type="ORF">ACFO8Q_15870</name>
</gene>
<dbReference type="RefSeq" id="WP_380026773.1">
    <property type="nucleotide sequence ID" value="NZ_JBHSHC010000112.1"/>
</dbReference>
<comment type="catalytic activity">
    <reaction evidence="8">
        <text>(2R)-3-phosphoglycerate + UDP-alpha-D-glucose = (2R)-2-O-(alpha-D-glucopyranosyl)-3-phospho-glycerate + UDP + H(+)</text>
        <dbReference type="Rhea" id="RHEA:31319"/>
        <dbReference type="ChEBI" id="CHEBI:15378"/>
        <dbReference type="ChEBI" id="CHEBI:58223"/>
        <dbReference type="ChEBI" id="CHEBI:58272"/>
        <dbReference type="ChEBI" id="CHEBI:58885"/>
        <dbReference type="ChEBI" id="CHEBI:62600"/>
        <dbReference type="EC" id="2.4.1.266"/>
    </reaction>
    <physiologicalReaction direction="left-to-right" evidence="8">
        <dbReference type="Rhea" id="RHEA:31320"/>
    </physiologicalReaction>
</comment>
<dbReference type="PANTHER" id="PTHR48090">
    <property type="entry name" value="UNDECAPRENYL-PHOSPHATE 4-DEOXY-4-FORMAMIDO-L-ARABINOSE TRANSFERASE-RELATED"/>
    <property type="match status" value="1"/>
</dbReference>
<protein>
    <recommendedName>
        <fullName evidence="7">Glucosyl-3-phosphoglycerate synthase</fullName>
        <ecNumber evidence="6">2.4.1.266</ecNumber>
    </recommendedName>
</protein>
<feature type="domain" description="Glycosyltransferase 2-like" evidence="10">
    <location>
        <begin position="4"/>
        <end position="124"/>
    </location>
</feature>
<keyword evidence="3" id="KW-0328">Glycosyltransferase</keyword>
<evidence type="ECO:0000256" key="7">
    <source>
        <dbReference type="ARBA" id="ARBA00040894"/>
    </source>
</evidence>
<organism evidence="11 12">
    <name type="scientific">Effusibacillus consociatus</name>
    <dbReference type="NCBI Taxonomy" id="1117041"/>
    <lineage>
        <taxon>Bacteria</taxon>
        <taxon>Bacillati</taxon>
        <taxon>Bacillota</taxon>
        <taxon>Bacilli</taxon>
        <taxon>Bacillales</taxon>
        <taxon>Alicyclobacillaceae</taxon>
        <taxon>Effusibacillus</taxon>
    </lineage>
</organism>